<reference evidence="2 3" key="1">
    <citation type="submission" date="2018-06" db="EMBL/GenBank/DDBJ databases">
        <title>Genome Sequence of the Brown Rot Fungal Pathogen Monilinia fructigena.</title>
        <authorList>
            <person name="Landi L."/>
            <person name="De Miccolis Angelini R.M."/>
            <person name="Pollastro S."/>
            <person name="Abate D."/>
            <person name="Faretra F."/>
            <person name="Romanazzi G."/>
        </authorList>
    </citation>
    <scope>NUCLEOTIDE SEQUENCE [LARGE SCALE GENOMIC DNA]</scope>
    <source>
        <strain evidence="2 3">Mfrg269</strain>
    </source>
</reference>
<sequence>MLMHHPRSFDSQCWLNGRHTGSPKKVFKKAKTPVKKKPATSKVDVPSVPTEKQSVPNATPSAPKESNDVEKSASRHLLPQNQQNDQEEPEESDKEDIKLEKPTPKLKKFSKTKKQSQCNKNLKSQSKKREAPRAKKFSKVKKPQPKPELEEQESEPEIDQEEPEKVNGKEEHDEGIDMADDVITSAPPIPEDFKQSIEPLKSITKPESVKQATKPVEDAKDSAPEPVKEATKRPKKFLSKASKAAQGTQGQANGGVDKVKEATGKVPGADQATDAVSGATHTTKDAGSKAQGDVEKASGDVKDVAQDAKDKVGGATGGAQKKLGSFKDTAGKSLESAIDDVRIKQNTTDDAKIYKSTYQTS</sequence>
<organism evidence="2 3">
    <name type="scientific">Monilinia fructigena</name>
    <dbReference type="NCBI Taxonomy" id="38457"/>
    <lineage>
        <taxon>Eukaryota</taxon>
        <taxon>Fungi</taxon>
        <taxon>Dikarya</taxon>
        <taxon>Ascomycota</taxon>
        <taxon>Pezizomycotina</taxon>
        <taxon>Leotiomycetes</taxon>
        <taxon>Helotiales</taxon>
        <taxon>Sclerotiniaceae</taxon>
        <taxon>Monilinia</taxon>
    </lineage>
</organism>
<feature type="compositionally biased region" description="Basic residues" evidence="1">
    <location>
        <begin position="104"/>
        <end position="114"/>
    </location>
</feature>
<feature type="compositionally biased region" description="Acidic residues" evidence="1">
    <location>
        <begin position="150"/>
        <end position="162"/>
    </location>
</feature>
<name>A0A395J4W9_9HELO</name>
<evidence type="ECO:0000256" key="1">
    <source>
        <dbReference type="SAM" id="MobiDB-lite"/>
    </source>
</evidence>
<feature type="compositionally biased region" description="Acidic residues" evidence="1">
    <location>
        <begin position="85"/>
        <end position="94"/>
    </location>
</feature>
<dbReference type="EMBL" id="QKRW01000003">
    <property type="protein sequence ID" value="RAL67391.1"/>
    <property type="molecule type" value="Genomic_DNA"/>
</dbReference>
<feature type="compositionally biased region" description="Basic residues" evidence="1">
    <location>
        <begin position="21"/>
        <end position="39"/>
    </location>
</feature>
<feature type="compositionally biased region" description="Basic and acidic residues" evidence="1">
    <location>
        <begin position="282"/>
        <end position="312"/>
    </location>
</feature>
<dbReference type="AlphaFoldDB" id="A0A395J4W9"/>
<feature type="compositionally biased region" description="Low complexity" evidence="1">
    <location>
        <begin position="244"/>
        <end position="255"/>
    </location>
</feature>
<accession>A0A395J4W9</accession>
<keyword evidence="3" id="KW-1185">Reference proteome</keyword>
<dbReference type="Proteomes" id="UP000249056">
    <property type="component" value="Unassembled WGS sequence"/>
</dbReference>
<feature type="compositionally biased region" description="Polar residues" evidence="1">
    <location>
        <begin position="50"/>
        <end position="60"/>
    </location>
</feature>
<evidence type="ECO:0000313" key="3">
    <source>
        <dbReference type="Proteomes" id="UP000249056"/>
    </source>
</evidence>
<feature type="compositionally biased region" description="Basic residues" evidence="1">
    <location>
        <begin position="134"/>
        <end position="144"/>
    </location>
</feature>
<evidence type="ECO:0000313" key="2">
    <source>
        <dbReference type="EMBL" id="RAL67391.1"/>
    </source>
</evidence>
<proteinExistence type="predicted"/>
<feature type="compositionally biased region" description="Basic and acidic residues" evidence="1">
    <location>
        <begin position="163"/>
        <end position="172"/>
    </location>
</feature>
<feature type="compositionally biased region" description="Basic and acidic residues" evidence="1">
    <location>
        <begin position="215"/>
        <end position="232"/>
    </location>
</feature>
<dbReference type="OrthoDB" id="3946749at2759"/>
<comment type="caution">
    <text evidence="2">The sequence shown here is derived from an EMBL/GenBank/DDBJ whole genome shotgun (WGS) entry which is preliminary data.</text>
</comment>
<gene>
    <name evidence="2" type="ORF">DID88_008147</name>
</gene>
<protein>
    <submittedName>
        <fullName evidence="2">Uncharacterized protein</fullName>
    </submittedName>
</protein>
<feature type="region of interest" description="Disordered" evidence="1">
    <location>
        <begin position="1"/>
        <end position="331"/>
    </location>
</feature>